<organism evidence="2 3">
    <name type="scientific">Clitoria ternatea</name>
    <name type="common">Butterfly pea</name>
    <dbReference type="NCBI Taxonomy" id="43366"/>
    <lineage>
        <taxon>Eukaryota</taxon>
        <taxon>Viridiplantae</taxon>
        <taxon>Streptophyta</taxon>
        <taxon>Embryophyta</taxon>
        <taxon>Tracheophyta</taxon>
        <taxon>Spermatophyta</taxon>
        <taxon>Magnoliopsida</taxon>
        <taxon>eudicotyledons</taxon>
        <taxon>Gunneridae</taxon>
        <taxon>Pentapetalae</taxon>
        <taxon>rosids</taxon>
        <taxon>fabids</taxon>
        <taxon>Fabales</taxon>
        <taxon>Fabaceae</taxon>
        <taxon>Papilionoideae</taxon>
        <taxon>50 kb inversion clade</taxon>
        <taxon>NPAAA clade</taxon>
        <taxon>indigoferoid/millettioid clade</taxon>
        <taxon>Phaseoleae</taxon>
        <taxon>Clitoria</taxon>
    </lineage>
</organism>
<reference evidence="2 3" key="1">
    <citation type="submission" date="2024-01" db="EMBL/GenBank/DDBJ databases">
        <title>The genomes of 5 underutilized Papilionoideae crops provide insights into root nodulation and disease resistance.</title>
        <authorList>
            <person name="Yuan L."/>
        </authorList>
    </citation>
    <scope>NUCLEOTIDE SEQUENCE [LARGE SCALE GENOMIC DNA]</scope>
    <source>
        <strain evidence="2">LY-2023</strain>
        <tissue evidence="2">Leaf</tissue>
    </source>
</reference>
<dbReference type="AlphaFoldDB" id="A0AAN9JNL7"/>
<dbReference type="EMBL" id="JAYKXN010000003">
    <property type="protein sequence ID" value="KAK7302333.1"/>
    <property type="molecule type" value="Genomic_DNA"/>
</dbReference>
<feature type="region of interest" description="Disordered" evidence="1">
    <location>
        <begin position="122"/>
        <end position="147"/>
    </location>
</feature>
<evidence type="ECO:0000313" key="2">
    <source>
        <dbReference type="EMBL" id="KAK7302333.1"/>
    </source>
</evidence>
<gene>
    <name evidence="2" type="ORF">RJT34_13220</name>
</gene>
<evidence type="ECO:0000256" key="1">
    <source>
        <dbReference type="SAM" id="MobiDB-lite"/>
    </source>
</evidence>
<accession>A0AAN9JNL7</accession>
<keyword evidence="3" id="KW-1185">Reference proteome</keyword>
<name>A0AAN9JNL7_CLITE</name>
<dbReference type="Proteomes" id="UP001359559">
    <property type="component" value="Unassembled WGS sequence"/>
</dbReference>
<protein>
    <submittedName>
        <fullName evidence="2">Uncharacterized protein</fullName>
    </submittedName>
</protein>
<feature type="compositionally biased region" description="Pro residues" evidence="1">
    <location>
        <begin position="129"/>
        <end position="138"/>
    </location>
</feature>
<evidence type="ECO:0000313" key="3">
    <source>
        <dbReference type="Proteomes" id="UP001359559"/>
    </source>
</evidence>
<sequence>MERIRVEYFTVGENPSGNFPIKAILNEKLLILRKYVPIRSKPEWKLSHCNYSESNFHVLIEKQADSDGGKTDSECVEKAEKNFSDRREQVDSRVSIFEWSDSQFLNSDWGVKDDTECCSMKPIPSISPSTPPHSPHPPNTVLSHSPHYPAQHRLTAPLHRLPSSPHSAFLTAPQHRLTALSQHRPLSSLPTLSCSTPPQTFLTSSLLTPPSSQPLYTVPLSLASLRPPPLPFTTVSSLSTPHSPLSLSHFPLTPRSLFPSFSPSKPNHTHTSVLPLKHPSDLTNKLLQPSFSFAHHPAPFSPHRSHSHF</sequence>
<comment type="caution">
    <text evidence="2">The sequence shown here is derived from an EMBL/GenBank/DDBJ whole genome shotgun (WGS) entry which is preliminary data.</text>
</comment>
<proteinExistence type="predicted"/>